<comment type="caution">
    <text evidence="1">The sequence shown here is derived from an EMBL/GenBank/DDBJ whole genome shotgun (WGS) entry which is preliminary data.</text>
</comment>
<dbReference type="InterPro" id="IPR036170">
    <property type="entry name" value="YezG-like_sf"/>
</dbReference>
<organism evidence="1 2">
    <name type="scientific">Saccharopolyspora dendranthemae</name>
    <dbReference type="NCBI Taxonomy" id="1181886"/>
    <lineage>
        <taxon>Bacteria</taxon>
        <taxon>Bacillati</taxon>
        <taxon>Actinomycetota</taxon>
        <taxon>Actinomycetes</taxon>
        <taxon>Pseudonocardiales</taxon>
        <taxon>Pseudonocardiaceae</taxon>
        <taxon>Saccharopolyspora</taxon>
    </lineage>
</organism>
<dbReference type="SUPFAM" id="SSF160424">
    <property type="entry name" value="BH3703-like"/>
    <property type="match status" value="1"/>
</dbReference>
<sequence>MTAPLQLSPEQQNELLSDLTLRLVEALPEQGWTKLVLEYRHVGKHIQTSVGLITENNEIQHWDPPAYIWRYFQTLRHGMYTEGQGTWFSIQFTVDQPDTYRVQYNYEVEPKWGTPSAEEFQVDLERYPRTDEHMPAWFREKIS</sequence>
<evidence type="ECO:0000313" key="1">
    <source>
        <dbReference type="EMBL" id="TWF93647.1"/>
    </source>
</evidence>
<proteinExistence type="predicted"/>
<protein>
    <recommendedName>
        <fullName evidence="3">DUF600 family protein</fullName>
    </recommendedName>
</protein>
<dbReference type="EMBL" id="VIWX01000005">
    <property type="protein sequence ID" value="TWF93647.1"/>
    <property type="molecule type" value="Genomic_DNA"/>
</dbReference>
<gene>
    <name evidence="1" type="ORF">FHU35_15501</name>
</gene>
<name>A0A561U2Q6_9PSEU</name>
<evidence type="ECO:0008006" key="3">
    <source>
        <dbReference type="Google" id="ProtNLM"/>
    </source>
</evidence>
<dbReference type="OrthoDB" id="6957847at2"/>
<dbReference type="Proteomes" id="UP000316184">
    <property type="component" value="Unassembled WGS sequence"/>
</dbReference>
<dbReference type="AlphaFoldDB" id="A0A561U2Q6"/>
<evidence type="ECO:0000313" key="2">
    <source>
        <dbReference type="Proteomes" id="UP000316184"/>
    </source>
</evidence>
<reference evidence="1 2" key="1">
    <citation type="submission" date="2019-06" db="EMBL/GenBank/DDBJ databases">
        <title>Sequencing the genomes of 1000 actinobacteria strains.</title>
        <authorList>
            <person name="Klenk H.-P."/>
        </authorList>
    </citation>
    <scope>NUCLEOTIDE SEQUENCE [LARGE SCALE GENOMIC DNA]</scope>
    <source>
        <strain evidence="1 2">DSM 46699</strain>
    </source>
</reference>
<dbReference type="RefSeq" id="WP_145743581.1">
    <property type="nucleotide sequence ID" value="NZ_VIWX01000005.1"/>
</dbReference>
<keyword evidence="2" id="KW-1185">Reference proteome</keyword>
<accession>A0A561U2Q6</accession>